<evidence type="ECO:0000259" key="1">
    <source>
        <dbReference type="Pfam" id="PF04471"/>
    </source>
</evidence>
<dbReference type="SUPFAM" id="SSF52980">
    <property type="entry name" value="Restriction endonuclease-like"/>
    <property type="match status" value="1"/>
</dbReference>
<evidence type="ECO:0000313" key="3">
    <source>
        <dbReference type="Proteomes" id="UP001139701"/>
    </source>
</evidence>
<comment type="caution">
    <text evidence="2">The sequence shown here is derived from an EMBL/GenBank/DDBJ whole genome shotgun (WGS) entry which is preliminary data.</text>
</comment>
<dbReference type="RefSeq" id="WP_241572874.1">
    <property type="nucleotide sequence ID" value="NZ_JAKUML010000016.1"/>
</dbReference>
<dbReference type="GO" id="GO:0003677">
    <property type="term" value="F:DNA binding"/>
    <property type="evidence" value="ECO:0007669"/>
    <property type="project" value="InterPro"/>
</dbReference>
<proteinExistence type="predicted"/>
<dbReference type="InterPro" id="IPR011335">
    <property type="entry name" value="Restrct_endonuc-II-like"/>
</dbReference>
<keyword evidence="2" id="KW-0378">Hydrolase</keyword>
<dbReference type="GO" id="GO:0009307">
    <property type="term" value="P:DNA restriction-modification system"/>
    <property type="evidence" value="ECO:0007669"/>
    <property type="project" value="InterPro"/>
</dbReference>
<protein>
    <submittedName>
        <fullName evidence="2">Restriction endonuclease</fullName>
    </submittedName>
</protein>
<keyword evidence="3" id="KW-1185">Reference proteome</keyword>
<dbReference type="InterPro" id="IPR007560">
    <property type="entry name" value="Restrct_endonuc_IV_Mrr"/>
</dbReference>
<feature type="domain" description="Restriction endonuclease type IV Mrr" evidence="1">
    <location>
        <begin position="191"/>
        <end position="304"/>
    </location>
</feature>
<dbReference type="AlphaFoldDB" id="A0A9X1X0H6"/>
<dbReference type="Pfam" id="PF04471">
    <property type="entry name" value="Mrr_cat"/>
    <property type="match status" value="1"/>
</dbReference>
<sequence>MRKYLLVRTPQSLVRDNKIGIGWTSTDFTKFDNAKELIQTLKSKYPKFGRRTKQLTEYFNLKSGDIVVVPMTKSIQIAEVIGEKLFDPNFENGHGANQITVRFFSDKNGIIKVPRAELKENFETRLKLQLTVGNLASFSNEIDNLIDSFKNEKSIKIRDIYNEKVESAIDEFKANLLSALKKGDTRIKAGGRGLEELVKQLLEIEGYSNVRILGKRNGEGKADVDIQALSENNPFLKDILVQVKHHKGNTGEHALEQLIAIEKSLESEMYKWVITTGSVSEEFLAYAATHNINVLDGAKFVDWLYVNLDKLSDSTKAQLGIIQVPILGWV</sequence>
<evidence type="ECO:0000313" key="2">
    <source>
        <dbReference type="EMBL" id="MCJ8147212.1"/>
    </source>
</evidence>
<organism evidence="2 3">
    <name type="scientific">Acinetobacter sedimenti</name>
    <dbReference type="NCBI Taxonomy" id="2919922"/>
    <lineage>
        <taxon>Bacteria</taxon>
        <taxon>Pseudomonadati</taxon>
        <taxon>Pseudomonadota</taxon>
        <taxon>Gammaproteobacteria</taxon>
        <taxon>Moraxellales</taxon>
        <taxon>Moraxellaceae</taxon>
        <taxon>Acinetobacter</taxon>
    </lineage>
</organism>
<dbReference type="Proteomes" id="UP001139701">
    <property type="component" value="Unassembled WGS sequence"/>
</dbReference>
<keyword evidence="2" id="KW-0255">Endonuclease</keyword>
<dbReference type="InterPro" id="IPR011856">
    <property type="entry name" value="tRNA_endonuc-like_dom_sf"/>
</dbReference>
<dbReference type="GO" id="GO:0004519">
    <property type="term" value="F:endonuclease activity"/>
    <property type="evidence" value="ECO:0007669"/>
    <property type="project" value="UniProtKB-KW"/>
</dbReference>
<accession>A0A9X1X0H6</accession>
<dbReference type="Gene3D" id="3.40.1350.10">
    <property type="match status" value="1"/>
</dbReference>
<keyword evidence="2" id="KW-0540">Nuclease</keyword>
<name>A0A9X1X0H6_9GAMM</name>
<reference evidence="2" key="1">
    <citation type="submission" date="2022-02" db="EMBL/GenBank/DDBJ databases">
        <title>Acinetobacter A3.8 sp. nov., isolated from Sediment (Zhairuo Island).</title>
        <authorList>
            <person name="Zheng K."/>
        </authorList>
    </citation>
    <scope>NUCLEOTIDE SEQUENCE</scope>
    <source>
        <strain evidence="2">A3.8</strain>
    </source>
</reference>
<gene>
    <name evidence="2" type="ORF">MKI79_09960</name>
</gene>
<dbReference type="EMBL" id="JAKUML010000016">
    <property type="protein sequence ID" value="MCJ8147212.1"/>
    <property type="molecule type" value="Genomic_DNA"/>
</dbReference>